<gene>
    <name evidence="1" type="ORF">KFL_004900030</name>
</gene>
<reference evidence="1 2" key="1">
    <citation type="journal article" date="2014" name="Nat. Commun.">
        <title>Klebsormidium flaccidum genome reveals primary factors for plant terrestrial adaptation.</title>
        <authorList>
            <person name="Hori K."/>
            <person name="Maruyama F."/>
            <person name="Fujisawa T."/>
            <person name="Togashi T."/>
            <person name="Yamamoto N."/>
            <person name="Seo M."/>
            <person name="Sato S."/>
            <person name="Yamada T."/>
            <person name="Mori H."/>
            <person name="Tajima N."/>
            <person name="Moriyama T."/>
            <person name="Ikeuchi M."/>
            <person name="Watanabe M."/>
            <person name="Wada H."/>
            <person name="Kobayashi K."/>
            <person name="Saito M."/>
            <person name="Masuda T."/>
            <person name="Sasaki-Sekimoto Y."/>
            <person name="Mashiguchi K."/>
            <person name="Awai K."/>
            <person name="Shimojima M."/>
            <person name="Masuda S."/>
            <person name="Iwai M."/>
            <person name="Nobusawa T."/>
            <person name="Narise T."/>
            <person name="Kondo S."/>
            <person name="Saito H."/>
            <person name="Sato R."/>
            <person name="Murakawa M."/>
            <person name="Ihara Y."/>
            <person name="Oshima-Yamada Y."/>
            <person name="Ohtaka K."/>
            <person name="Satoh M."/>
            <person name="Sonobe K."/>
            <person name="Ishii M."/>
            <person name="Ohtani R."/>
            <person name="Kanamori-Sato M."/>
            <person name="Honoki R."/>
            <person name="Miyazaki D."/>
            <person name="Mochizuki H."/>
            <person name="Umetsu J."/>
            <person name="Higashi K."/>
            <person name="Shibata D."/>
            <person name="Kamiya Y."/>
            <person name="Sato N."/>
            <person name="Nakamura Y."/>
            <person name="Tabata S."/>
            <person name="Ida S."/>
            <person name="Kurokawa K."/>
            <person name="Ohta H."/>
        </authorList>
    </citation>
    <scope>NUCLEOTIDE SEQUENCE [LARGE SCALE GENOMIC DNA]</scope>
    <source>
        <strain evidence="1 2">NIES-2285</strain>
    </source>
</reference>
<dbReference type="Proteomes" id="UP000054558">
    <property type="component" value="Unassembled WGS sequence"/>
</dbReference>
<keyword evidence="2" id="KW-1185">Reference proteome</keyword>
<evidence type="ECO:0000313" key="1">
    <source>
        <dbReference type="EMBL" id="GAQ89136.1"/>
    </source>
</evidence>
<dbReference type="Gene3D" id="3.90.176.10">
    <property type="entry name" value="Toxin ADP-ribosyltransferase, Chain A, domain 1"/>
    <property type="match status" value="1"/>
</dbReference>
<sequence>MIKSDGAFETWTDKMADANATRKTMFRETKCTPFCEKAKEGLERGSERSYLYLKALTVVNYADICSLFFEWDQPFRREFSPRLEGLDLILASDVCFDPLANNLQEVGIKVSRLVFDEADTIRYCVRSLGDARHTWLVTASWTENDDGTWKGLRSGRLDRVQCEANFIASSITLPMPVYSTIVCRSLHTDAVLRYVLDGEALEAVNALDYARIVSRHNPRAVTSDVDAIDVLLKDAVGDTESLEERLRSCLAALQRHDISPRDVRVYEAERESVTSALETARRTADNIRARLRDAEMCLICYDALVDIGTKRAVDERGFEALDYMLDREYDADESLEEAMGTAAKQTYGEPVDVGSLPKRLEALEELDSWRSKQPERLKRVILSGASLLEGAVRRAGWTKADRAAGKAIVDAFGNQSFVAALRGLELDKRSKRRHEELHAPASGFVQMTTRLRGRNMGQFADNRRATEWWTSSHAHEQLRDELYRKEYKPPRYVSMLRYFLAAGLRAPRHPRGFTRRYLYRGTDRVNLMIGALETTRKFHERSFSSWTWDEDVAASFGDRTLRLHLSDIRPGTPCVWFGLGNAASQVVGEREVLLPPGNFRLHKKQGRIYDVDFEPEPDFMRTTA</sequence>
<dbReference type="EMBL" id="DF237439">
    <property type="protein sequence ID" value="GAQ89136.1"/>
    <property type="molecule type" value="Genomic_DNA"/>
</dbReference>
<accession>A0A1Y1IK52</accession>
<evidence type="ECO:0000313" key="2">
    <source>
        <dbReference type="Proteomes" id="UP000054558"/>
    </source>
</evidence>
<protein>
    <submittedName>
        <fullName evidence="1">Uncharacterized protein</fullName>
    </submittedName>
</protein>
<name>A0A1Y1IK52_KLENI</name>
<proteinExistence type="predicted"/>
<dbReference type="AlphaFoldDB" id="A0A1Y1IK52"/>
<organism evidence="1 2">
    <name type="scientific">Klebsormidium nitens</name>
    <name type="common">Green alga</name>
    <name type="synonym">Ulothrix nitens</name>
    <dbReference type="NCBI Taxonomy" id="105231"/>
    <lineage>
        <taxon>Eukaryota</taxon>
        <taxon>Viridiplantae</taxon>
        <taxon>Streptophyta</taxon>
        <taxon>Klebsormidiophyceae</taxon>
        <taxon>Klebsormidiales</taxon>
        <taxon>Klebsormidiaceae</taxon>
        <taxon>Klebsormidium</taxon>
    </lineage>
</organism>